<feature type="compositionally biased region" description="Basic and acidic residues" evidence="1">
    <location>
        <begin position="24"/>
        <end position="36"/>
    </location>
</feature>
<feature type="region of interest" description="Disordered" evidence="1">
    <location>
        <begin position="135"/>
        <end position="184"/>
    </location>
</feature>
<feature type="compositionally biased region" description="Polar residues" evidence="1">
    <location>
        <begin position="173"/>
        <end position="184"/>
    </location>
</feature>
<feature type="compositionally biased region" description="Basic residues" evidence="1">
    <location>
        <begin position="49"/>
        <end position="89"/>
    </location>
</feature>
<sequence>MMQNQITNKRDPPANRIATSARSSLKDHDSRLRDQIQPRQCANLGANPKTKRKNQKKGLNHIQRTHIARKKYTKRKKKKKKKKKTKRRSIRGEISTGIVPERLGIGSSGAQTGRLATSLGSPLVAEELRLAAEESMRGRSWASVGSSASSSEVERLMQEQRSREAKKAAATLVPTQEATPFSFS</sequence>
<dbReference type="Gramene" id="KCW46587">
    <property type="protein sequence ID" value="KCW46587"/>
    <property type="gene ID" value="EUGRSUZ_K00403"/>
</dbReference>
<dbReference type="EMBL" id="KK198763">
    <property type="protein sequence ID" value="KCW46587.1"/>
    <property type="molecule type" value="Genomic_DNA"/>
</dbReference>
<accession>A0A058ZXR6</accession>
<reference evidence="2" key="1">
    <citation type="submission" date="2013-07" db="EMBL/GenBank/DDBJ databases">
        <title>The genome of Eucalyptus grandis.</title>
        <authorList>
            <person name="Schmutz J."/>
            <person name="Hayes R."/>
            <person name="Myburg A."/>
            <person name="Tuskan G."/>
            <person name="Grattapaglia D."/>
            <person name="Rokhsar D.S."/>
        </authorList>
    </citation>
    <scope>NUCLEOTIDE SEQUENCE</scope>
    <source>
        <tissue evidence="2">Leaf extractions</tissue>
    </source>
</reference>
<evidence type="ECO:0000313" key="2">
    <source>
        <dbReference type="EMBL" id="KCW46587.1"/>
    </source>
</evidence>
<protein>
    <submittedName>
        <fullName evidence="2">Uncharacterized protein</fullName>
    </submittedName>
</protein>
<feature type="compositionally biased region" description="Low complexity" evidence="1">
    <location>
        <begin position="138"/>
        <end position="151"/>
    </location>
</feature>
<evidence type="ECO:0000256" key="1">
    <source>
        <dbReference type="SAM" id="MobiDB-lite"/>
    </source>
</evidence>
<feature type="region of interest" description="Disordered" evidence="1">
    <location>
        <begin position="1"/>
        <end position="110"/>
    </location>
</feature>
<dbReference type="InParanoid" id="A0A058ZXR6"/>
<name>A0A058ZXR6_EUCGR</name>
<gene>
    <name evidence="2" type="ORF">EUGRSUZ_K00403</name>
</gene>
<organism evidence="2">
    <name type="scientific">Eucalyptus grandis</name>
    <name type="common">Flooded gum</name>
    <dbReference type="NCBI Taxonomy" id="71139"/>
    <lineage>
        <taxon>Eukaryota</taxon>
        <taxon>Viridiplantae</taxon>
        <taxon>Streptophyta</taxon>
        <taxon>Embryophyta</taxon>
        <taxon>Tracheophyta</taxon>
        <taxon>Spermatophyta</taxon>
        <taxon>Magnoliopsida</taxon>
        <taxon>eudicotyledons</taxon>
        <taxon>Gunneridae</taxon>
        <taxon>Pentapetalae</taxon>
        <taxon>rosids</taxon>
        <taxon>malvids</taxon>
        <taxon>Myrtales</taxon>
        <taxon>Myrtaceae</taxon>
        <taxon>Myrtoideae</taxon>
        <taxon>Eucalypteae</taxon>
        <taxon>Eucalyptus</taxon>
    </lineage>
</organism>
<feature type="compositionally biased region" description="Basic and acidic residues" evidence="1">
    <location>
        <begin position="152"/>
        <end position="167"/>
    </location>
</feature>
<dbReference type="AlphaFoldDB" id="A0A058ZXR6"/>
<proteinExistence type="predicted"/>